<dbReference type="InterPro" id="IPR054722">
    <property type="entry name" value="PolX-like_BBD"/>
</dbReference>
<proteinExistence type="predicted"/>
<evidence type="ECO:0000259" key="1">
    <source>
        <dbReference type="Pfam" id="PF22936"/>
    </source>
</evidence>
<accession>A0ABD1QFC6</accession>
<keyword evidence="3" id="KW-1185">Reference proteome</keyword>
<dbReference type="AlphaFoldDB" id="A0ABD1QFC6"/>
<dbReference type="PANTHER" id="PTHR47481:SF31">
    <property type="entry name" value="OS01G0873500 PROTEIN"/>
    <property type="match status" value="1"/>
</dbReference>
<protein>
    <recommendedName>
        <fullName evidence="1">Retrovirus-related Pol polyprotein from transposon TNT 1-94-like beta-barrel domain-containing protein</fullName>
    </recommendedName>
</protein>
<name>A0ABD1QFC6_9LAMI</name>
<dbReference type="Pfam" id="PF22936">
    <property type="entry name" value="Pol_BBD"/>
    <property type="match status" value="1"/>
</dbReference>
<reference evidence="3" key="1">
    <citation type="submission" date="2024-07" db="EMBL/GenBank/DDBJ databases">
        <title>Two chromosome-level genome assemblies of Korean endemic species Abeliophyllum distichum and Forsythia ovata (Oleaceae).</title>
        <authorList>
            <person name="Jang H."/>
        </authorList>
    </citation>
    <scope>NUCLEOTIDE SEQUENCE [LARGE SCALE GENOMIC DNA]</scope>
</reference>
<organism evidence="2 3">
    <name type="scientific">Abeliophyllum distichum</name>
    <dbReference type="NCBI Taxonomy" id="126358"/>
    <lineage>
        <taxon>Eukaryota</taxon>
        <taxon>Viridiplantae</taxon>
        <taxon>Streptophyta</taxon>
        <taxon>Embryophyta</taxon>
        <taxon>Tracheophyta</taxon>
        <taxon>Spermatophyta</taxon>
        <taxon>Magnoliopsida</taxon>
        <taxon>eudicotyledons</taxon>
        <taxon>Gunneridae</taxon>
        <taxon>Pentapetalae</taxon>
        <taxon>asterids</taxon>
        <taxon>lamiids</taxon>
        <taxon>Lamiales</taxon>
        <taxon>Oleaceae</taxon>
        <taxon>Forsythieae</taxon>
        <taxon>Abeliophyllum</taxon>
    </lineage>
</organism>
<evidence type="ECO:0000313" key="3">
    <source>
        <dbReference type="Proteomes" id="UP001604336"/>
    </source>
</evidence>
<evidence type="ECO:0000313" key="2">
    <source>
        <dbReference type="EMBL" id="KAL2474841.1"/>
    </source>
</evidence>
<dbReference type="EMBL" id="JBFOLK010000011">
    <property type="protein sequence ID" value="KAL2474841.1"/>
    <property type="molecule type" value="Genomic_DNA"/>
</dbReference>
<sequence length="159" mass="18435">MSPNPEYSRWISVDRLLMGWMYSSMTSKIVMRVMDCNSSSELWKAINENYGILNRFDEKYMEKRPSDQNHILNAFAYTASPISVEDQAWYADSGASHRVTIDKENVDKAKEYGGKKKMVVGNSTSLQIYHIDSRNFDVKYDKTLVLKTLLHVPRIKKNL</sequence>
<comment type="caution">
    <text evidence="2">The sequence shown here is derived from an EMBL/GenBank/DDBJ whole genome shotgun (WGS) entry which is preliminary data.</text>
</comment>
<feature type="domain" description="Retrovirus-related Pol polyprotein from transposon TNT 1-94-like beta-barrel" evidence="1">
    <location>
        <begin position="89"/>
        <end position="159"/>
    </location>
</feature>
<gene>
    <name evidence="2" type="ORF">Adt_35577</name>
</gene>
<dbReference type="Proteomes" id="UP001604336">
    <property type="component" value="Unassembled WGS sequence"/>
</dbReference>
<dbReference type="PANTHER" id="PTHR47481">
    <property type="match status" value="1"/>
</dbReference>